<dbReference type="Gene3D" id="1.20.120.550">
    <property type="entry name" value="Membrane associated eicosanoid/glutathione metabolism-like domain"/>
    <property type="match status" value="1"/>
</dbReference>
<evidence type="ECO:0000256" key="5">
    <source>
        <dbReference type="SAM" id="Phobius"/>
    </source>
</evidence>
<dbReference type="GO" id="GO:0004602">
    <property type="term" value="F:glutathione peroxidase activity"/>
    <property type="evidence" value="ECO:0007669"/>
    <property type="project" value="TreeGrafter"/>
</dbReference>
<comment type="caution">
    <text evidence="6">The sequence shown here is derived from an EMBL/GenBank/DDBJ whole genome shotgun (WGS) entry which is preliminary data.</text>
</comment>
<evidence type="ECO:0000256" key="3">
    <source>
        <dbReference type="ARBA" id="ARBA00022989"/>
    </source>
</evidence>
<proteinExistence type="predicted"/>
<dbReference type="PANTHER" id="PTHR10250">
    <property type="entry name" value="MICROSOMAL GLUTATHIONE S-TRANSFERASE"/>
    <property type="match status" value="1"/>
</dbReference>
<dbReference type="GO" id="GO:0004364">
    <property type="term" value="F:glutathione transferase activity"/>
    <property type="evidence" value="ECO:0007669"/>
    <property type="project" value="TreeGrafter"/>
</dbReference>
<dbReference type="Proteomes" id="UP000254326">
    <property type="component" value="Unassembled WGS sequence"/>
</dbReference>
<dbReference type="AlphaFoldDB" id="A0A370UB42"/>
<feature type="transmembrane region" description="Helical" evidence="5">
    <location>
        <begin position="72"/>
        <end position="89"/>
    </location>
</feature>
<gene>
    <name evidence="6" type="ORF">DN730_05185</name>
</gene>
<dbReference type="InterPro" id="IPR023352">
    <property type="entry name" value="MAPEG-like_dom_sf"/>
</dbReference>
<accession>A0A370UB42</accession>
<dbReference type="GO" id="GO:0016020">
    <property type="term" value="C:membrane"/>
    <property type="evidence" value="ECO:0007669"/>
    <property type="project" value="UniProtKB-SubCell"/>
</dbReference>
<name>A0A370UB42_9GAMM</name>
<dbReference type="RefSeq" id="WP_115467049.1">
    <property type="nucleotide sequence ID" value="NZ_QKRA01000002.1"/>
</dbReference>
<keyword evidence="4 5" id="KW-0472">Membrane</keyword>
<comment type="subcellular location">
    <subcellularLocation>
        <location evidence="1">Membrane</location>
        <topology evidence="1">Multi-pass membrane protein</topology>
    </subcellularLocation>
</comment>
<keyword evidence="7" id="KW-1185">Reference proteome</keyword>
<keyword evidence="2 5" id="KW-0812">Transmembrane</keyword>
<dbReference type="Pfam" id="PF01124">
    <property type="entry name" value="MAPEG"/>
    <property type="match status" value="1"/>
</dbReference>
<evidence type="ECO:0000313" key="6">
    <source>
        <dbReference type="EMBL" id="RDL45012.1"/>
    </source>
</evidence>
<sequence length="129" mass="14330">MEYLELVGALAVLQFVFFGFLTGQARKRSGLKAPAVTGDVGFECIYRVQMNTLETLVAFLPGLFIAGQYWSPVWVACIGVIYLVGRLIYWRAYMNNPDTRAFGFILSLSPTLVLVILAVIGPFVHIIHS</sequence>
<dbReference type="PANTHER" id="PTHR10250:SF15">
    <property type="entry name" value="MICROSOMAL GLUTATHIONE S-TRANSFERASE-RELATED"/>
    <property type="match status" value="1"/>
</dbReference>
<dbReference type="SUPFAM" id="SSF161084">
    <property type="entry name" value="MAPEG domain-like"/>
    <property type="match status" value="1"/>
</dbReference>
<protein>
    <submittedName>
        <fullName evidence="6">MAPEG family protein</fullName>
    </submittedName>
</protein>
<dbReference type="EMBL" id="QKRA01000002">
    <property type="protein sequence ID" value="RDL45012.1"/>
    <property type="molecule type" value="Genomic_DNA"/>
</dbReference>
<dbReference type="GO" id="GO:0006691">
    <property type="term" value="P:leukotriene metabolic process"/>
    <property type="evidence" value="ECO:0007669"/>
    <property type="project" value="UniProtKB-ARBA"/>
</dbReference>
<evidence type="ECO:0000256" key="2">
    <source>
        <dbReference type="ARBA" id="ARBA00022692"/>
    </source>
</evidence>
<evidence type="ECO:0000256" key="4">
    <source>
        <dbReference type="ARBA" id="ARBA00023136"/>
    </source>
</evidence>
<reference evidence="6 7" key="1">
    <citation type="submission" date="2018-06" db="EMBL/GenBank/DDBJ databases">
        <title>Marinomonas sp. YLB-05 draft genome sequence.</title>
        <authorList>
            <person name="Yu L."/>
            <person name="Tang X."/>
        </authorList>
    </citation>
    <scope>NUCLEOTIDE SEQUENCE [LARGE SCALE GENOMIC DNA]</scope>
    <source>
        <strain evidence="6 7">YLB-05</strain>
    </source>
</reference>
<organism evidence="6 7">
    <name type="scientific">Marinomonas piezotolerans</name>
    <dbReference type="NCBI Taxonomy" id="2213058"/>
    <lineage>
        <taxon>Bacteria</taxon>
        <taxon>Pseudomonadati</taxon>
        <taxon>Pseudomonadota</taxon>
        <taxon>Gammaproteobacteria</taxon>
        <taxon>Oceanospirillales</taxon>
        <taxon>Oceanospirillaceae</taxon>
        <taxon>Marinomonas</taxon>
    </lineage>
</organism>
<dbReference type="OrthoDB" id="464934at2"/>
<feature type="transmembrane region" description="Helical" evidence="5">
    <location>
        <begin position="101"/>
        <end position="127"/>
    </location>
</feature>
<feature type="transmembrane region" description="Helical" evidence="5">
    <location>
        <begin position="6"/>
        <end position="23"/>
    </location>
</feature>
<evidence type="ECO:0000256" key="1">
    <source>
        <dbReference type="ARBA" id="ARBA00004141"/>
    </source>
</evidence>
<keyword evidence="3 5" id="KW-1133">Transmembrane helix</keyword>
<dbReference type="InterPro" id="IPR050997">
    <property type="entry name" value="MAPEG"/>
</dbReference>
<dbReference type="InterPro" id="IPR001129">
    <property type="entry name" value="Membr-assoc_MAPEG"/>
</dbReference>
<evidence type="ECO:0000313" key="7">
    <source>
        <dbReference type="Proteomes" id="UP000254326"/>
    </source>
</evidence>